<evidence type="ECO:0000313" key="2">
    <source>
        <dbReference type="Ensembl" id="ENSMLEP00000000018.1"/>
    </source>
</evidence>
<protein>
    <submittedName>
        <fullName evidence="2">Uncharacterized protein</fullName>
    </submittedName>
</protein>
<reference evidence="2" key="2">
    <citation type="submission" date="2025-09" db="UniProtKB">
        <authorList>
            <consortium name="Ensembl"/>
        </authorList>
    </citation>
    <scope>IDENTIFICATION</scope>
</reference>
<dbReference type="AlphaFoldDB" id="A0A2K5X9L7"/>
<feature type="compositionally biased region" description="Low complexity" evidence="1">
    <location>
        <begin position="31"/>
        <end position="43"/>
    </location>
</feature>
<sequence>QSRSGRRAELRGIPRRPGAAQFLAGGGPHVRGSAACARGAGSE</sequence>
<feature type="region of interest" description="Disordered" evidence="1">
    <location>
        <begin position="1"/>
        <end position="43"/>
    </location>
</feature>
<proteinExistence type="predicted"/>
<feature type="compositionally biased region" description="Basic and acidic residues" evidence="1">
    <location>
        <begin position="1"/>
        <end position="12"/>
    </location>
</feature>
<dbReference type="Proteomes" id="UP000233140">
    <property type="component" value="Unassembled WGS sequence"/>
</dbReference>
<evidence type="ECO:0000256" key="1">
    <source>
        <dbReference type="SAM" id="MobiDB-lite"/>
    </source>
</evidence>
<keyword evidence="3" id="KW-1185">Reference proteome</keyword>
<evidence type="ECO:0000313" key="3">
    <source>
        <dbReference type="Proteomes" id="UP000233140"/>
    </source>
</evidence>
<name>A0A2K5X9L7_MANLE</name>
<reference evidence="2" key="1">
    <citation type="submission" date="2025-08" db="UniProtKB">
        <authorList>
            <consortium name="Ensembl"/>
        </authorList>
    </citation>
    <scope>IDENTIFICATION</scope>
</reference>
<dbReference type="Ensembl" id="ENSMLET00000000043.1">
    <property type="protein sequence ID" value="ENSMLEP00000000018.1"/>
    <property type="gene ID" value="ENSMLEG00000000043.1"/>
</dbReference>
<accession>A0A2K5X9L7</accession>
<organism evidence="2 3">
    <name type="scientific">Mandrillus leucophaeus</name>
    <name type="common">Drill</name>
    <name type="synonym">Papio leucophaeus</name>
    <dbReference type="NCBI Taxonomy" id="9568"/>
    <lineage>
        <taxon>Eukaryota</taxon>
        <taxon>Metazoa</taxon>
        <taxon>Chordata</taxon>
        <taxon>Craniata</taxon>
        <taxon>Vertebrata</taxon>
        <taxon>Euteleostomi</taxon>
        <taxon>Mammalia</taxon>
        <taxon>Eutheria</taxon>
        <taxon>Euarchontoglires</taxon>
        <taxon>Primates</taxon>
        <taxon>Haplorrhini</taxon>
        <taxon>Catarrhini</taxon>
        <taxon>Cercopithecidae</taxon>
        <taxon>Cercopithecinae</taxon>
        <taxon>Mandrillus</taxon>
    </lineage>
</organism>